<dbReference type="EMBL" id="CABFNQ020000743">
    <property type="protein sequence ID" value="CAH0031884.1"/>
    <property type="molecule type" value="Genomic_DNA"/>
</dbReference>
<comment type="caution">
    <text evidence="1">The sequence shown here is derived from an EMBL/GenBank/DDBJ whole genome shotgun (WGS) entry which is preliminary data.</text>
</comment>
<dbReference type="Proteomes" id="UP000696573">
    <property type="component" value="Unassembled WGS sequence"/>
</dbReference>
<accession>A0A9N9YT02</accession>
<gene>
    <name evidence="1" type="ORF">CRHIZ90672A_00014527</name>
</gene>
<evidence type="ECO:0000313" key="1">
    <source>
        <dbReference type="EMBL" id="CAH0031884.1"/>
    </source>
</evidence>
<keyword evidence="2" id="KW-1185">Reference proteome</keyword>
<reference evidence="1" key="1">
    <citation type="submission" date="2021-10" db="EMBL/GenBank/DDBJ databases">
        <authorList>
            <person name="Piombo E."/>
        </authorList>
    </citation>
    <scope>NUCLEOTIDE SEQUENCE</scope>
</reference>
<evidence type="ECO:0000313" key="2">
    <source>
        <dbReference type="Proteomes" id="UP000696573"/>
    </source>
</evidence>
<proteinExistence type="predicted"/>
<dbReference type="OrthoDB" id="1600564at2759"/>
<dbReference type="InterPro" id="IPR036514">
    <property type="entry name" value="SGNH_hydro_sf"/>
</dbReference>
<sequence>MDYEIPTFEADLKFNDLDDEATAENTAYAVWIGGNYLGSFSTDSTVKGTTLSIIVDCVWSAFDRIYQSGGRHFVSLVALPFHLAPIYTPIEEGGVGDFMIWENKTAYNVTMTKYKMKNYLTSVNTMLDYGLAVQQLIEKRWPGATFTWIDMHSLVMEMIASPAEYFEQPANVTHAWQNCKSFGHCIDKEGLLRESFVWFDELHPSQRVHEYPADEFIQTLEGNSNCSKTYRLVYCK</sequence>
<dbReference type="AlphaFoldDB" id="A0A9N9YT02"/>
<protein>
    <submittedName>
        <fullName evidence="1">Uncharacterized protein</fullName>
    </submittedName>
</protein>
<dbReference type="Gene3D" id="3.40.50.1110">
    <property type="entry name" value="SGNH hydrolase"/>
    <property type="match status" value="1"/>
</dbReference>
<name>A0A9N9YT02_9HYPO</name>
<organism evidence="1 2">
    <name type="scientific">Clonostachys rhizophaga</name>
    <dbReference type="NCBI Taxonomy" id="160324"/>
    <lineage>
        <taxon>Eukaryota</taxon>
        <taxon>Fungi</taxon>
        <taxon>Dikarya</taxon>
        <taxon>Ascomycota</taxon>
        <taxon>Pezizomycotina</taxon>
        <taxon>Sordariomycetes</taxon>
        <taxon>Hypocreomycetidae</taxon>
        <taxon>Hypocreales</taxon>
        <taxon>Bionectriaceae</taxon>
        <taxon>Clonostachys</taxon>
    </lineage>
</organism>